<evidence type="ECO:0000313" key="2">
    <source>
        <dbReference type="EMBL" id="GBM30818.1"/>
    </source>
</evidence>
<feature type="region of interest" description="Disordered" evidence="1">
    <location>
        <begin position="37"/>
        <end position="65"/>
    </location>
</feature>
<evidence type="ECO:0000256" key="1">
    <source>
        <dbReference type="SAM" id="MobiDB-lite"/>
    </source>
</evidence>
<dbReference type="Proteomes" id="UP000499080">
    <property type="component" value="Unassembled WGS sequence"/>
</dbReference>
<protein>
    <submittedName>
        <fullName evidence="2">Uncharacterized protein</fullName>
    </submittedName>
</protein>
<sequence length="108" mass="12173">MTDIGRRESVLIPRLPIIPKDLSSQFKRISCINPAQNHIPPGSGAARGRFSSPASVRCSRKSNPDLQVGVRKQPMYDATQSIMKSLLNAEMMKVRMRRKVKIILKERS</sequence>
<proteinExistence type="predicted"/>
<comment type="caution">
    <text evidence="2">The sequence shown here is derived from an EMBL/GenBank/DDBJ whole genome shotgun (WGS) entry which is preliminary data.</text>
</comment>
<keyword evidence="3" id="KW-1185">Reference proteome</keyword>
<dbReference type="EMBL" id="BGPR01000669">
    <property type="protein sequence ID" value="GBM30818.1"/>
    <property type="molecule type" value="Genomic_DNA"/>
</dbReference>
<dbReference type="AlphaFoldDB" id="A0A4Y2ERN1"/>
<name>A0A4Y2ERN1_ARAVE</name>
<reference evidence="2 3" key="1">
    <citation type="journal article" date="2019" name="Sci. Rep.">
        <title>Orb-weaving spider Araneus ventricosus genome elucidates the spidroin gene catalogue.</title>
        <authorList>
            <person name="Kono N."/>
            <person name="Nakamura H."/>
            <person name="Ohtoshi R."/>
            <person name="Moran D.A.P."/>
            <person name="Shinohara A."/>
            <person name="Yoshida Y."/>
            <person name="Fujiwara M."/>
            <person name="Mori M."/>
            <person name="Tomita M."/>
            <person name="Arakawa K."/>
        </authorList>
    </citation>
    <scope>NUCLEOTIDE SEQUENCE [LARGE SCALE GENOMIC DNA]</scope>
</reference>
<accession>A0A4Y2ERN1</accession>
<organism evidence="2 3">
    <name type="scientific">Araneus ventricosus</name>
    <name type="common">Orbweaver spider</name>
    <name type="synonym">Epeira ventricosa</name>
    <dbReference type="NCBI Taxonomy" id="182803"/>
    <lineage>
        <taxon>Eukaryota</taxon>
        <taxon>Metazoa</taxon>
        <taxon>Ecdysozoa</taxon>
        <taxon>Arthropoda</taxon>
        <taxon>Chelicerata</taxon>
        <taxon>Arachnida</taxon>
        <taxon>Araneae</taxon>
        <taxon>Araneomorphae</taxon>
        <taxon>Entelegynae</taxon>
        <taxon>Araneoidea</taxon>
        <taxon>Araneidae</taxon>
        <taxon>Araneus</taxon>
    </lineage>
</organism>
<evidence type="ECO:0000313" key="3">
    <source>
        <dbReference type="Proteomes" id="UP000499080"/>
    </source>
</evidence>
<gene>
    <name evidence="2" type="ORF">AVEN_52611_1</name>
</gene>